<dbReference type="SUPFAM" id="SSF53790">
    <property type="entry name" value="Tetrapyrrole methylase"/>
    <property type="match status" value="1"/>
</dbReference>
<comment type="caution">
    <text evidence="7">The sequence shown here is derived from an EMBL/GenBank/DDBJ whole genome shotgun (WGS) entry which is preliminary data.</text>
</comment>
<keyword evidence="4 7" id="KW-0808">Transferase</keyword>
<dbReference type="Gene3D" id="3.40.1010.10">
    <property type="entry name" value="Cobalt-precorrin-4 Transmethylase, Domain 1"/>
    <property type="match status" value="1"/>
</dbReference>
<dbReference type="InterPro" id="IPR000878">
    <property type="entry name" value="4pyrrol_Mease"/>
</dbReference>
<dbReference type="GO" id="GO:0008168">
    <property type="term" value="F:methyltransferase activity"/>
    <property type="evidence" value="ECO:0007669"/>
    <property type="project" value="UniProtKB-KW"/>
</dbReference>
<protein>
    <submittedName>
        <fullName evidence="7">16S rRNA (Cytidine(1402)-2'-O)-methyltransferase</fullName>
        <ecNumber evidence="7">2.1.1.198</ecNumber>
    </submittedName>
</protein>
<gene>
    <name evidence="7" type="primary">rsmI</name>
    <name evidence="7" type="ORF">ENT17_08240</name>
</gene>
<dbReference type="Gene3D" id="3.30.950.10">
    <property type="entry name" value="Methyltransferase, Cobalt-precorrin-4 Transmethylase, Domain 2"/>
    <property type="match status" value="1"/>
</dbReference>
<accession>A0A7C4KZP2</accession>
<proteinExistence type="predicted"/>
<dbReference type="GO" id="GO:0006364">
    <property type="term" value="P:rRNA processing"/>
    <property type="evidence" value="ECO:0007669"/>
    <property type="project" value="UniProtKB-KW"/>
</dbReference>
<dbReference type="PIRSF" id="PIRSF005917">
    <property type="entry name" value="MTase_YraL"/>
    <property type="match status" value="1"/>
</dbReference>
<dbReference type="Pfam" id="PF00590">
    <property type="entry name" value="TP_methylase"/>
    <property type="match status" value="1"/>
</dbReference>
<evidence type="ECO:0000256" key="1">
    <source>
        <dbReference type="ARBA" id="ARBA00022490"/>
    </source>
</evidence>
<dbReference type="GO" id="GO:0032259">
    <property type="term" value="P:methylation"/>
    <property type="evidence" value="ECO:0007669"/>
    <property type="project" value="UniProtKB-KW"/>
</dbReference>
<dbReference type="PANTHER" id="PTHR46111">
    <property type="entry name" value="RIBOSOMAL RNA SMALL SUBUNIT METHYLTRANSFERASE I"/>
    <property type="match status" value="1"/>
</dbReference>
<sequence>MFHLIRCFSIKTRFRIILYRECFIIVTMKMGQLYIVATPIGNPEDITLRAIRILGEADVVICEESRQGSTLLKKLGITPRQLISLNEHNETEQAATLVQRILLGESMALISDAGTPVFADPGAELIRQAVEMGITVTTVPGASSLMALLSLLDTKLERFVYVGFLSRSPQERRQELQRFLRLNLPLVIMDTPYRLSSLLEDIEKTAGKNRRLTLGLNLTQPGEQVVRGTVAEIRRMVQGRKAEFILLLH</sequence>
<dbReference type="InterPro" id="IPR014777">
    <property type="entry name" value="4pyrrole_Mease_sub1"/>
</dbReference>
<dbReference type="FunFam" id="3.40.1010.10:FF:000007">
    <property type="entry name" value="Ribosomal RNA small subunit methyltransferase I"/>
    <property type="match status" value="1"/>
</dbReference>
<evidence type="ECO:0000313" key="7">
    <source>
        <dbReference type="EMBL" id="HGS87596.1"/>
    </source>
</evidence>
<evidence type="ECO:0000256" key="2">
    <source>
        <dbReference type="ARBA" id="ARBA00022552"/>
    </source>
</evidence>
<keyword evidence="3 7" id="KW-0489">Methyltransferase</keyword>
<dbReference type="EMBL" id="DSXR01000082">
    <property type="protein sequence ID" value="HGS87596.1"/>
    <property type="molecule type" value="Genomic_DNA"/>
</dbReference>
<evidence type="ECO:0000259" key="6">
    <source>
        <dbReference type="Pfam" id="PF00590"/>
    </source>
</evidence>
<dbReference type="InterPro" id="IPR008189">
    <property type="entry name" value="rRNA_ssu_MeTfrase_I"/>
</dbReference>
<dbReference type="InterPro" id="IPR014776">
    <property type="entry name" value="4pyrrole_Mease_sub2"/>
</dbReference>
<feature type="domain" description="Tetrapyrrole methylase" evidence="6">
    <location>
        <begin position="33"/>
        <end position="233"/>
    </location>
</feature>
<organism evidence="7">
    <name type="scientific">Bellilinea caldifistulae</name>
    <dbReference type="NCBI Taxonomy" id="360411"/>
    <lineage>
        <taxon>Bacteria</taxon>
        <taxon>Bacillati</taxon>
        <taxon>Chloroflexota</taxon>
        <taxon>Anaerolineae</taxon>
        <taxon>Anaerolineales</taxon>
        <taxon>Anaerolineaceae</taxon>
        <taxon>Bellilinea</taxon>
    </lineage>
</organism>
<dbReference type="NCBIfam" id="TIGR00096">
    <property type="entry name" value="16S rRNA (cytidine(1402)-2'-O)-methyltransferase"/>
    <property type="match status" value="1"/>
</dbReference>
<dbReference type="InterPro" id="IPR035996">
    <property type="entry name" value="4pyrrol_Methylase_sf"/>
</dbReference>
<dbReference type="AlphaFoldDB" id="A0A7C4KZP2"/>
<evidence type="ECO:0000256" key="3">
    <source>
        <dbReference type="ARBA" id="ARBA00022603"/>
    </source>
</evidence>
<keyword evidence="1" id="KW-0963">Cytoplasm</keyword>
<keyword evidence="2" id="KW-0698">rRNA processing</keyword>
<dbReference type="CDD" id="cd19918">
    <property type="entry name" value="RsmI_like"/>
    <property type="match status" value="1"/>
</dbReference>
<evidence type="ECO:0000256" key="4">
    <source>
        <dbReference type="ARBA" id="ARBA00022679"/>
    </source>
</evidence>
<evidence type="ECO:0000256" key="5">
    <source>
        <dbReference type="ARBA" id="ARBA00022691"/>
    </source>
</evidence>
<dbReference type="PANTHER" id="PTHR46111:SF1">
    <property type="entry name" value="RIBOSOMAL RNA SMALL SUBUNIT METHYLTRANSFERASE I"/>
    <property type="match status" value="1"/>
</dbReference>
<name>A0A7C4KZP2_9CHLR</name>
<dbReference type="EC" id="2.1.1.198" evidence="7"/>
<reference evidence="7" key="1">
    <citation type="journal article" date="2020" name="mSystems">
        <title>Genome- and Community-Level Interaction Insights into Carbon Utilization and Element Cycling Functions of Hydrothermarchaeota in Hydrothermal Sediment.</title>
        <authorList>
            <person name="Zhou Z."/>
            <person name="Liu Y."/>
            <person name="Xu W."/>
            <person name="Pan J."/>
            <person name="Luo Z.H."/>
            <person name="Li M."/>
        </authorList>
    </citation>
    <scope>NUCLEOTIDE SEQUENCE [LARGE SCALE GENOMIC DNA]</scope>
    <source>
        <strain evidence="7">SpSt-556</strain>
    </source>
</reference>
<keyword evidence="5" id="KW-0949">S-adenosyl-L-methionine</keyword>